<gene>
    <name evidence="2" type="ORF">C2S_168</name>
</gene>
<evidence type="ECO:0000313" key="2">
    <source>
        <dbReference type="EMBL" id="VTT55277.1"/>
    </source>
</evidence>
<name>A0A2H3SFD9_FUSFU</name>
<comment type="caution">
    <text evidence="2">The sequence shown here is derived from an EMBL/GenBank/DDBJ whole genome shotgun (WGS) entry which is preliminary data.</text>
</comment>
<feature type="compositionally biased region" description="Polar residues" evidence="1">
    <location>
        <begin position="60"/>
        <end position="71"/>
    </location>
</feature>
<feature type="region of interest" description="Disordered" evidence="1">
    <location>
        <begin position="57"/>
        <end position="84"/>
    </location>
</feature>
<dbReference type="EMBL" id="CABFJX010000001">
    <property type="protein sequence ID" value="VTT55277.1"/>
    <property type="molecule type" value="Genomic_DNA"/>
</dbReference>
<feature type="region of interest" description="Disordered" evidence="1">
    <location>
        <begin position="1"/>
        <end position="29"/>
    </location>
</feature>
<accession>A0A2H3SFD9</accession>
<protein>
    <submittedName>
        <fullName evidence="2">Uncharacterized protein</fullName>
    </submittedName>
</protein>
<organism evidence="2 3">
    <name type="scientific">Fusarium fujikuroi</name>
    <name type="common">Bakanae and foot rot disease fungus</name>
    <name type="synonym">Gibberella fujikuroi</name>
    <dbReference type="NCBI Taxonomy" id="5127"/>
    <lineage>
        <taxon>Eukaryota</taxon>
        <taxon>Fungi</taxon>
        <taxon>Dikarya</taxon>
        <taxon>Ascomycota</taxon>
        <taxon>Pezizomycotina</taxon>
        <taxon>Sordariomycetes</taxon>
        <taxon>Hypocreomycetidae</taxon>
        <taxon>Hypocreales</taxon>
        <taxon>Nectriaceae</taxon>
        <taxon>Fusarium</taxon>
        <taxon>Fusarium fujikuroi species complex</taxon>
    </lineage>
</organism>
<dbReference type="Proteomes" id="UP000760494">
    <property type="component" value="Unassembled WGS sequence"/>
</dbReference>
<evidence type="ECO:0000256" key="1">
    <source>
        <dbReference type="SAM" id="MobiDB-lite"/>
    </source>
</evidence>
<feature type="compositionally biased region" description="Polar residues" evidence="1">
    <location>
        <begin position="1"/>
        <end position="22"/>
    </location>
</feature>
<evidence type="ECO:0000313" key="3">
    <source>
        <dbReference type="Proteomes" id="UP000760494"/>
    </source>
</evidence>
<proteinExistence type="predicted"/>
<sequence length="84" mass="9338">MPPSQRNATTGKKETSPSTQQKPEAYGSKEQVLEWLRQSDEDEPWRGFTVVAKDGESHVYSAQNPSQTWSTRAEVGSQHESSTG</sequence>
<reference evidence="2" key="1">
    <citation type="submission" date="2019-05" db="EMBL/GenBank/DDBJ databases">
        <authorList>
            <person name="Piombo E."/>
        </authorList>
    </citation>
    <scope>NUCLEOTIDE SEQUENCE</scope>
    <source>
        <strain evidence="2">C2S</strain>
    </source>
</reference>
<dbReference type="AlphaFoldDB" id="A0A2H3SFD9"/>